<dbReference type="AlphaFoldDB" id="A0A6P8UMH2"/>
<evidence type="ECO:0000259" key="6">
    <source>
        <dbReference type="PROSITE" id="PS50835"/>
    </source>
</evidence>
<dbReference type="InterPro" id="IPR036179">
    <property type="entry name" value="Ig-like_dom_sf"/>
</dbReference>
<dbReference type="Gene3D" id="2.60.40.10">
    <property type="entry name" value="Immunoglobulins"/>
    <property type="match status" value="2"/>
</dbReference>
<dbReference type="GeneID" id="117549644"/>
<dbReference type="InterPro" id="IPR050504">
    <property type="entry name" value="IgSF_BTN/MOG"/>
</dbReference>
<keyword evidence="5" id="KW-0732">Signal</keyword>
<protein>
    <submittedName>
        <fullName evidence="8">Uncharacterized protein LOC117549644</fullName>
    </submittedName>
</protein>
<keyword evidence="2 4" id="KW-0472">Membrane</keyword>
<evidence type="ECO:0000256" key="3">
    <source>
        <dbReference type="ARBA" id="ARBA00023319"/>
    </source>
</evidence>
<dbReference type="PANTHER" id="PTHR24100">
    <property type="entry name" value="BUTYROPHILIN"/>
    <property type="match status" value="1"/>
</dbReference>
<evidence type="ECO:0000256" key="1">
    <source>
        <dbReference type="ARBA" id="ARBA00004370"/>
    </source>
</evidence>
<comment type="subcellular location">
    <subcellularLocation>
        <location evidence="1">Membrane</location>
    </subcellularLocation>
</comment>
<keyword evidence="4" id="KW-1133">Transmembrane helix</keyword>
<feature type="chain" id="PRO_5028459898" evidence="5">
    <location>
        <begin position="20"/>
        <end position="344"/>
    </location>
</feature>
<keyword evidence="4" id="KW-0812">Transmembrane</keyword>
<sequence length="344" mass="38019">MFGVGLQFLFLLTCGVTLGQEDGSVRVVVLEGGEALFPVSINMGAERLLFDWRKVGPGGEVFQEVFMYDAGIHYNNGRSGQSPQFKGRVSHFPAELKHGNASIVISNTTATDRGNYTCYFPRLQPPQTFYFELDVDLHFKDRSGEDPAATPKPSVTTLTVDWALLHCEVPGASLNTKAEWQSGDGNRLEAEEKRVPEKDHDHVFISLSVNVTRTDLYRCVVSQEDIKHRVSAQTFVFISEKQKMECKECYSMLMVGITSFVLGAVNLAAVLALLVFAKCIKILHNKDSALKGEEEINLPSNGTNILVKMLQSCHCSQLSISVTSDVKVCEQPEFVCEDSLADPS</sequence>
<dbReference type="GO" id="GO:0050852">
    <property type="term" value="P:T cell receptor signaling pathway"/>
    <property type="evidence" value="ECO:0007669"/>
    <property type="project" value="TreeGrafter"/>
</dbReference>
<dbReference type="GO" id="GO:0005102">
    <property type="term" value="F:signaling receptor binding"/>
    <property type="evidence" value="ECO:0007669"/>
    <property type="project" value="TreeGrafter"/>
</dbReference>
<dbReference type="Pfam" id="PF07686">
    <property type="entry name" value="V-set"/>
    <property type="match status" value="1"/>
</dbReference>
<dbReference type="Proteomes" id="UP000515161">
    <property type="component" value="Unplaced"/>
</dbReference>
<dbReference type="GO" id="GO:0009897">
    <property type="term" value="C:external side of plasma membrane"/>
    <property type="evidence" value="ECO:0007669"/>
    <property type="project" value="TreeGrafter"/>
</dbReference>
<proteinExistence type="predicted"/>
<name>A0A6P8UMH2_GYMAC</name>
<dbReference type="InParanoid" id="A0A6P8UMH2"/>
<dbReference type="SUPFAM" id="SSF48726">
    <property type="entry name" value="Immunoglobulin"/>
    <property type="match status" value="2"/>
</dbReference>
<feature type="signal peptide" evidence="5">
    <location>
        <begin position="1"/>
        <end position="19"/>
    </location>
</feature>
<feature type="domain" description="Ig-like" evidence="6">
    <location>
        <begin position="147"/>
        <end position="231"/>
    </location>
</feature>
<feature type="transmembrane region" description="Helical" evidence="4">
    <location>
        <begin position="250"/>
        <end position="276"/>
    </location>
</feature>
<evidence type="ECO:0000256" key="2">
    <source>
        <dbReference type="ARBA" id="ARBA00023136"/>
    </source>
</evidence>
<dbReference type="OrthoDB" id="9049620at2759"/>
<keyword evidence="3" id="KW-0393">Immunoglobulin domain</keyword>
<gene>
    <name evidence="8" type="primary">LOC117549644</name>
</gene>
<dbReference type="KEGG" id="gacu:117549644"/>
<dbReference type="GO" id="GO:0001817">
    <property type="term" value="P:regulation of cytokine production"/>
    <property type="evidence" value="ECO:0007669"/>
    <property type="project" value="TreeGrafter"/>
</dbReference>
<dbReference type="InterPro" id="IPR013783">
    <property type="entry name" value="Ig-like_fold"/>
</dbReference>
<evidence type="ECO:0000313" key="7">
    <source>
        <dbReference type="Proteomes" id="UP000515161"/>
    </source>
</evidence>
<dbReference type="RefSeq" id="XP_034077591.1">
    <property type="nucleotide sequence ID" value="XM_034221700.1"/>
</dbReference>
<accession>A0A6P8UMH2</accession>
<keyword evidence="7" id="KW-1185">Reference proteome</keyword>
<evidence type="ECO:0000256" key="5">
    <source>
        <dbReference type="SAM" id="SignalP"/>
    </source>
</evidence>
<organism evidence="7 8">
    <name type="scientific">Gymnodraco acuticeps</name>
    <name type="common">Antarctic dragonfish</name>
    <dbReference type="NCBI Taxonomy" id="8218"/>
    <lineage>
        <taxon>Eukaryota</taxon>
        <taxon>Metazoa</taxon>
        <taxon>Chordata</taxon>
        <taxon>Craniata</taxon>
        <taxon>Vertebrata</taxon>
        <taxon>Euteleostomi</taxon>
        <taxon>Actinopterygii</taxon>
        <taxon>Neopterygii</taxon>
        <taxon>Teleostei</taxon>
        <taxon>Neoteleostei</taxon>
        <taxon>Acanthomorphata</taxon>
        <taxon>Eupercaria</taxon>
        <taxon>Perciformes</taxon>
        <taxon>Notothenioidei</taxon>
        <taxon>Bathydraconidae</taxon>
        <taxon>Gymnodraco</taxon>
    </lineage>
</organism>
<reference evidence="8" key="1">
    <citation type="submission" date="2025-08" db="UniProtKB">
        <authorList>
            <consortium name="RefSeq"/>
        </authorList>
    </citation>
    <scope>IDENTIFICATION</scope>
</reference>
<dbReference type="InterPro" id="IPR013106">
    <property type="entry name" value="Ig_V-set"/>
</dbReference>
<dbReference type="InterPro" id="IPR007110">
    <property type="entry name" value="Ig-like_dom"/>
</dbReference>
<evidence type="ECO:0000256" key="4">
    <source>
        <dbReference type="SAM" id="Phobius"/>
    </source>
</evidence>
<dbReference type="PROSITE" id="PS50835">
    <property type="entry name" value="IG_LIKE"/>
    <property type="match status" value="1"/>
</dbReference>
<evidence type="ECO:0000313" key="8">
    <source>
        <dbReference type="RefSeq" id="XP_034077591.1"/>
    </source>
</evidence>